<dbReference type="STRING" id="4072.A0A2G2ZL27"/>
<reference evidence="1 2" key="1">
    <citation type="journal article" date="2014" name="Nat. Genet.">
        <title>Genome sequence of the hot pepper provides insights into the evolution of pungency in Capsicum species.</title>
        <authorList>
            <person name="Kim S."/>
            <person name="Park M."/>
            <person name="Yeom S.I."/>
            <person name="Kim Y.M."/>
            <person name="Lee J.M."/>
            <person name="Lee H.A."/>
            <person name="Seo E."/>
            <person name="Choi J."/>
            <person name="Cheong K."/>
            <person name="Kim K.T."/>
            <person name="Jung K."/>
            <person name="Lee G.W."/>
            <person name="Oh S.K."/>
            <person name="Bae C."/>
            <person name="Kim S.B."/>
            <person name="Lee H.Y."/>
            <person name="Kim S.Y."/>
            <person name="Kim M.S."/>
            <person name="Kang B.C."/>
            <person name="Jo Y.D."/>
            <person name="Yang H.B."/>
            <person name="Jeong H.J."/>
            <person name="Kang W.H."/>
            <person name="Kwon J.K."/>
            <person name="Shin C."/>
            <person name="Lim J.Y."/>
            <person name="Park J.H."/>
            <person name="Huh J.H."/>
            <person name="Kim J.S."/>
            <person name="Kim B.D."/>
            <person name="Cohen O."/>
            <person name="Paran I."/>
            <person name="Suh M.C."/>
            <person name="Lee S.B."/>
            <person name="Kim Y.K."/>
            <person name="Shin Y."/>
            <person name="Noh S.J."/>
            <person name="Park J."/>
            <person name="Seo Y.S."/>
            <person name="Kwon S.Y."/>
            <person name="Kim H.A."/>
            <person name="Park J.M."/>
            <person name="Kim H.J."/>
            <person name="Choi S.B."/>
            <person name="Bosland P.W."/>
            <person name="Reeves G."/>
            <person name="Jo S.H."/>
            <person name="Lee B.W."/>
            <person name="Cho H.T."/>
            <person name="Choi H.S."/>
            <person name="Lee M.S."/>
            <person name="Yu Y."/>
            <person name="Do Choi Y."/>
            <person name="Park B.S."/>
            <person name="van Deynze A."/>
            <person name="Ashrafi H."/>
            <person name="Hill T."/>
            <person name="Kim W.T."/>
            <person name="Pai H.S."/>
            <person name="Ahn H.K."/>
            <person name="Yeam I."/>
            <person name="Giovannoni J.J."/>
            <person name="Rose J.K."/>
            <person name="Sorensen I."/>
            <person name="Lee S.J."/>
            <person name="Kim R.W."/>
            <person name="Choi I.Y."/>
            <person name="Choi B.S."/>
            <person name="Lim J.S."/>
            <person name="Lee Y.H."/>
            <person name="Choi D."/>
        </authorList>
    </citation>
    <scope>NUCLEOTIDE SEQUENCE [LARGE SCALE GENOMIC DNA]</scope>
    <source>
        <strain evidence="2">cv. CM334</strain>
    </source>
</reference>
<dbReference type="Gramene" id="PHT82700">
    <property type="protein sequence ID" value="PHT82700"/>
    <property type="gene ID" value="T459_11143"/>
</dbReference>
<keyword evidence="2" id="KW-1185">Reference proteome</keyword>
<accession>A0A2G2ZL27</accession>
<dbReference type="PANTHER" id="PTHR35694:SF1">
    <property type="entry name" value="DENEDDYLASE"/>
    <property type="match status" value="1"/>
</dbReference>
<organism evidence="1 2">
    <name type="scientific">Capsicum annuum</name>
    <name type="common">Capsicum pepper</name>
    <dbReference type="NCBI Taxonomy" id="4072"/>
    <lineage>
        <taxon>Eukaryota</taxon>
        <taxon>Viridiplantae</taxon>
        <taxon>Streptophyta</taxon>
        <taxon>Embryophyta</taxon>
        <taxon>Tracheophyta</taxon>
        <taxon>Spermatophyta</taxon>
        <taxon>Magnoliopsida</taxon>
        <taxon>eudicotyledons</taxon>
        <taxon>Gunneridae</taxon>
        <taxon>Pentapetalae</taxon>
        <taxon>asterids</taxon>
        <taxon>lamiids</taxon>
        <taxon>Solanales</taxon>
        <taxon>Solanaceae</taxon>
        <taxon>Solanoideae</taxon>
        <taxon>Capsiceae</taxon>
        <taxon>Capsicum</taxon>
    </lineage>
</organism>
<dbReference type="PANTHER" id="PTHR35694">
    <property type="entry name" value="DENEDDYLASE"/>
    <property type="match status" value="1"/>
</dbReference>
<sequence>MNSSFLYVNDYFKYKRCLPEPSGVFLVAIRILGQRYLPPFPIEKYPVNSSDMISIQHQSMESSEIRLRRERLVADDLYVWILLLRRIKEFCRLPGDIGELPMYLKHAMDSKDSDLNSSSTQSEGIEDEMKAAAQDIASYQVVLSRDVKIVEFQRTNRGAENQRAASPLVKELYGKKKHSHNLFH</sequence>
<protein>
    <submittedName>
        <fullName evidence="1">Uncharacterized protein</fullName>
    </submittedName>
</protein>
<reference evidence="1 2" key="2">
    <citation type="journal article" date="2017" name="Genome Biol.">
        <title>New reference genome sequences of hot pepper reveal the massive evolution of plant disease-resistance genes by retroduplication.</title>
        <authorList>
            <person name="Kim S."/>
            <person name="Park J."/>
            <person name="Yeom S.I."/>
            <person name="Kim Y.M."/>
            <person name="Seo E."/>
            <person name="Kim K.T."/>
            <person name="Kim M.S."/>
            <person name="Lee J.M."/>
            <person name="Cheong K."/>
            <person name="Shin H.S."/>
            <person name="Kim S.B."/>
            <person name="Han K."/>
            <person name="Lee J."/>
            <person name="Park M."/>
            <person name="Lee H.A."/>
            <person name="Lee H.Y."/>
            <person name="Lee Y."/>
            <person name="Oh S."/>
            <person name="Lee J.H."/>
            <person name="Choi E."/>
            <person name="Choi E."/>
            <person name="Lee S.E."/>
            <person name="Jeon J."/>
            <person name="Kim H."/>
            <person name="Choi G."/>
            <person name="Song H."/>
            <person name="Lee J."/>
            <person name="Lee S.C."/>
            <person name="Kwon J.K."/>
            <person name="Lee H.Y."/>
            <person name="Koo N."/>
            <person name="Hong Y."/>
            <person name="Kim R.W."/>
            <person name="Kang W.H."/>
            <person name="Huh J.H."/>
            <person name="Kang B.C."/>
            <person name="Yang T.J."/>
            <person name="Lee Y.H."/>
            <person name="Bennetzen J.L."/>
            <person name="Choi D."/>
        </authorList>
    </citation>
    <scope>NUCLEOTIDE SEQUENCE [LARGE SCALE GENOMIC DNA]</scope>
    <source>
        <strain evidence="2">cv. CM334</strain>
    </source>
</reference>
<dbReference type="Proteomes" id="UP000222542">
    <property type="component" value="Unassembled WGS sequence"/>
</dbReference>
<comment type="caution">
    <text evidence="1">The sequence shown here is derived from an EMBL/GenBank/DDBJ whole genome shotgun (WGS) entry which is preliminary data.</text>
</comment>
<dbReference type="AlphaFoldDB" id="A0A2G2ZL27"/>
<name>A0A2G2ZL27_CAPAN</name>
<proteinExistence type="predicted"/>
<evidence type="ECO:0000313" key="1">
    <source>
        <dbReference type="EMBL" id="PHT82700.1"/>
    </source>
</evidence>
<gene>
    <name evidence="1" type="ORF">T459_11143</name>
</gene>
<dbReference type="EMBL" id="AYRZ02000004">
    <property type="protein sequence ID" value="PHT82700.1"/>
    <property type="molecule type" value="Genomic_DNA"/>
</dbReference>
<evidence type="ECO:0000313" key="2">
    <source>
        <dbReference type="Proteomes" id="UP000222542"/>
    </source>
</evidence>